<dbReference type="Proteomes" id="UP000035021">
    <property type="component" value="Unassembled WGS sequence"/>
</dbReference>
<keyword evidence="2" id="KW-1185">Reference proteome</keyword>
<evidence type="ECO:0000313" key="1">
    <source>
        <dbReference type="EMBL" id="GAC86305.1"/>
    </source>
</evidence>
<sequence>MTSTLPTSEFRHLSVAEAREELETLIERSGMTRAELEERAARWDLDASERGILSDIRSLEFLIKRAVSGA</sequence>
<organism evidence="1 2">
    <name type="scientific">Gordonia paraffinivorans NBRC 108238</name>
    <dbReference type="NCBI Taxonomy" id="1223543"/>
    <lineage>
        <taxon>Bacteria</taxon>
        <taxon>Bacillati</taxon>
        <taxon>Actinomycetota</taxon>
        <taxon>Actinomycetes</taxon>
        <taxon>Mycobacteriales</taxon>
        <taxon>Gordoniaceae</taxon>
        <taxon>Gordonia</taxon>
    </lineage>
</organism>
<dbReference type="EMBL" id="BAOQ01000076">
    <property type="protein sequence ID" value="GAC86305.1"/>
    <property type="molecule type" value="Genomic_DNA"/>
</dbReference>
<evidence type="ECO:0000313" key="2">
    <source>
        <dbReference type="Proteomes" id="UP000035021"/>
    </source>
</evidence>
<gene>
    <name evidence="1" type="ORF">GP2_076_00070</name>
</gene>
<protein>
    <submittedName>
        <fullName evidence="1">Uncharacterized protein</fullName>
    </submittedName>
</protein>
<proteinExistence type="predicted"/>
<comment type="caution">
    <text evidence="1">The sequence shown here is derived from an EMBL/GenBank/DDBJ whole genome shotgun (WGS) entry which is preliminary data.</text>
</comment>
<reference evidence="1 2" key="1">
    <citation type="submission" date="2013-02" db="EMBL/GenBank/DDBJ databases">
        <title>Whole genome shotgun sequence of Gordonia paraffinivorans NBRC 108238.</title>
        <authorList>
            <person name="Isaki-Nakamura S."/>
            <person name="Hosoyama A."/>
            <person name="Tsuchikane K."/>
            <person name="Ando Y."/>
            <person name="Baba S."/>
            <person name="Ohji S."/>
            <person name="Hamada M."/>
            <person name="Tamura T."/>
            <person name="Yamazoe A."/>
            <person name="Yamazaki S."/>
            <person name="Fujita N."/>
        </authorList>
    </citation>
    <scope>NUCLEOTIDE SEQUENCE [LARGE SCALE GENOMIC DNA]</scope>
    <source>
        <strain evidence="1 2">NBRC 108238</strain>
    </source>
</reference>
<name>A0ABQ0IS03_9ACTN</name>
<accession>A0ABQ0IS03</accession>